<dbReference type="EMBL" id="VNIB01000010">
    <property type="protein sequence ID" value="TYO97471.1"/>
    <property type="molecule type" value="Genomic_DNA"/>
</dbReference>
<dbReference type="SUPFAM" id="SSF53271">
    <property type="entry name" value="PRTase-like"/>
    <property type="match status" value="1"/>
</dbReference>
<keyword evidence="3" id="KW-1185">Reference proteome</keyword>
<dbReference type="RefSeq" id="WP_222862872.1">
    <property type="nucleotide sequence ID" value="NZ_VNIB01000010.1"/>
</dbReference>
<dbReference type="Pfam" id="PF00156">
    <property type="entry name" value="Pribosyltran"/>
    <property type="match status" value="1"/>
</dbReference>
<evidence type="ECO:0000313" key="2">
    <source>
        <dbReference type="EMBL" id="TYO97471.1"/>
    </source>
</evidence>
<dbReference type="Gene3D" id="3.40.50.2020">
    <property type="match status" value="1"/>
</dbReference>
<protein>
    <submittedName>
        <fullName evidence="2">Putative phosphoribosyltransferase</fullName>
    </submittedName>
</protein>
<keyword evidence="2" id="KW-0328">Glycosyltransferase</keyword>
<sequence length="232" mass="25251">MAEQWGELYQQPALRERSGVFADRRQAGLLLAELLEPLELNSPLLLAIPAGGVPVGVAIAEQTGWPLDLAVASKITLPWNSEAGYGAVAFDGGVLLNERLLPQLGMSEEEILHGIRQTRNRVKQRNRTLRDDRPLPEVRRRTVILVDDGLASGLTMRVAVNALRKAGAATLIAAVPTAHIDAVNTLRQEGVSVCCANLRSSYPFAVAAAYRSWYDVSELEVLDLLGKLHSSR</sequence>
<proteinExistence type="predicted"/>
<feature type="domain" description="Phosphoribosyltransferase" evidence="1">
    <location>
        <begin position="92"/>
        <end position="179"/>
    </location>
</feature>
<reference evidence="2 3" key="1">
    <citation type="submission" date="2019-07" db="EMBL/GenBank/DDBJ databases">
        <title>Genomic Encyclopedia of Type Strains, Phase IV (KMG-IV): sequencing the most valuable type-strain genomes for metagenomic binning, comparative biology and taxonomic classification.</title>
        <authorList>
            <person name="Goeker M."/>
        </authorList>
    </citation>
    <scope>NUCLEOTIDE SEQUENCE [LARGE SCALE GENOMIC DNA]</scope>
    <source>
        <strain evidence="2 3">SS015</strain>
    </source>
</reference>
<evidence type="ECO:0000259" key="1">
    <source>
        <dbReference type="Pfam" id="PF00156"/>
    </source>
</evidence>
<organism evidence="2 3">
    <name type="scientific">Geothermobacter ehrlichii</name>
    <dbReference type="NCBI Taxonomy" id="213224"/>
    <lineage>
        <taxon>Bacteria</taxon>
        <taxon>Pseudomonadati</taxon>
        <taxon>Thermodesulfobacteriota</taxon>
        <taxon>Desulfuromonadia</taxon>
        <taxon>Desulfuromonadales</taxon>
        <taxon>Geothermobacteraceae</taxon>
        <taxon>Geothermobacter</taxon>
    </lineage>
</organism>
<dbReference type="CDD" id="cd06223">
    <property type="entry name" value="PRTases_typeI"/>
    <property type="match status" value="1"/>
</dbReference>
<dbReference type="InterPro" id="IPR029057">
    <property type="entry name" value="PRTase-like"/>
</dbReference>
<dbReference type="Gene3D" id="3.30.1310.20">
    <property type="entry name" value="PRTase-like"/>
    <property type="match status" value="1"/>
</dbReference>
<dbReference type="AlphaFoldDB" id="A0A5D3WG66"/>
<evidence type="ECO:0000313" key="3">
    <source>
        <dbReference type="Proteomes" id="UP000324159"/>
    </source>
</evidence>
<dbReference type="Proteomes" id="UP000324159">
    <property type="component" value="Unassembled WGS sequence"/>
</dbReference>
<dbReference type="GO" id="GO:0016757">
    <property type="term" value="F:glycosyltransferase activity"/>
    <property type="evidence" value="ECO:0007669"/>
    <property type="project" value="UniProtKB-KW"/>
</dbReference>
<keyword evidence="2" id="KW-0808">Transferase</keyword>
<accession>A0A5D3WG66</accession>
<comment type="caution">
    <text evidence="2">The sequence shown here is derived from an EMBL/GenBank/DDBJ whole genome shotgun (WGS) entry which is preliminary data.</text>
</comment>
<dbReference type="InterPro" id="IPR000836">
    <property type="entry name" value="PRTase_dom"/>
</dbReference>
<gene>
    <name evidence="2" type="ORF">EDC39_11011</name>
</gene>
<name>A0A5D3WG66_9BACT</name>